<reference evidence="4 5" key="1">
    <citation type="submission" date="2021-05" db="EMBL/GenBank/DDBJ databases">
        <title>Isolation, identification, and the growth promoting effects of Pantoea dispersa strain YSD J2 from the aboveground leaves of Cyperus esculentus L.Var. Sativus.</title>
        <authorList>
            <person name="Wang S."/>
            <person name="Tang X.M."/>
            <person name="Huang Y.N."/>
        </authorList>
    </citation>
    <scope>NUCLEOTIDE SEQUENCE [LARGE SCALE GENOMIC DNA]</scope>
    <source>
        <strain evidence="5">YSD YN2</strain>
    </source>
</reference>
<dbReference type="PANTHER" id="PTHR43877:SF1">
    <property type="entry name" value="ACETYLTRANSFERASE"/>
    <property type="match status" value="1"/>
</dbReference>
<organism evidence="4 5">
    <name type="scientific">Siccibacter colletis</name>
    <dbReference type="NCBI Taxonomy" id="1505757"/>
    <lineage>
        <taxon>Bacteria</taxon>
        <taxon>Pseudomonadati</taxon>
        <taxon>Pseudomonadota</taxon>
        <taxon>Gammaproteobacteria</taxon>
        <taxon>Enterobacterales</taxon>
        <taxon>Enterobacteriaceae</taxon>
        <taxon>Siccibacter</taxon>
    </lineage>
</organism>
<evidence type="ECO:0000256" key="2">
    <source>
        <dbReference type="ARBA" id="ARBA00023315"/>
    </source>
</evidence>
<evidence type="ECO:0000259" key="3">
    <source>
        <dbReference type="PROSITE" id="PS51186"/>
    </source>
</evidence>
<dbReference type="Gene3D" id="3.40.630.30">
    <property type="match status" value="1"/>
</dbReference>
<keyword evidence="5" id="KW-1185">Reference proteome</keyword>
<evidence type="ECO:0000313" key="4">
    <source>
        <dbReference type="EMBL" id="UYU30777.1"/>
    </source>
</evidence>
<dbReference type="EMBL" id="CP074352">
    <property type="protein sequence ID" value="UYU30777.1"/>
    <property type="molecule type" value="Genomic_DNA"/>
</dbReference>
<accession>A0ABY6JAA6</accession>
<keyword evidence="1" id="KW-0808">Transferase</keyword>
<evidence type="ECO:0000313" key="5">
    <source>
        <dbReference type="Proteomes" id="UP001156318"/>
    </source>
</evidence>
<dbReference type="InterPro" id="IPR000182">
    <property type="entry name" value="GNAT_dom"/>
</dbReference>
<dbReference type="SUPFAM" id="SSF55729">
    <property type="entry name" value="Acyl-CoA N-acyltransferases (Nat)"/>
    <property type="match status" value="1"/>
</dbReference>
<dbReference type="PANTHER" id="PTHR43877">
    <property type="entry name" value="AMINOALKYLPHOSPHONATE N-ACETYLTRANSFERASE-RELATED-RELATED"/>
    <property type="match status" value="1"/>
</dbReference>
<dbReference type="Proteomes" id="UP001156318">
    <property type="component" value="Chromosome"/>
</dbReference>
<proteinExistence type="predicted"/>
<dbReference type="PROSITE" id="PS51186">
    <property type="entry name" value="GNAT"/>
    <property type="match status" value="1"/>
</dbReference>
<dbReference type="InterPro" id="IPR050832">
    <property type="entry name" value="Bact_Acetyltransf"/>
</dbReference>
<dbReference type="InterPro" id="IPR016181">
    <property type="entry name" value="Acyl_CoA_acyltransferase"/>
</dbReference>
<dbReference type="Pfam" id="PF00583">
    <property type="entry name" value="Acetyltransf_1"/>
    <property type="match status" value="1"/>
</dbReference>
<name>A0ABY6JAA6_9ENTR</name>
<dbReference type="RefSeq" id="WP_264384436.1">
    <property type="nucleotide sequence ID" value="NZ_CP074352.1"/>
</dbReference>
<dbReference type="CDD" id="cd04301">
    <property type="entry name" value="NAT_SF"/>
    <property type="match status" value="1"/>
</dbReference>
<feature type="domain" description="N-acetyltransferase" evidence="3">
    <location>
        <begin position="1"/>
        <end position="141"/>
    </location>
</feature>
<sequence>MEIRCWQEGDRPFLRTLYLHARRESWTWLNGSDWQLEDFDAATRNERIYVALEDGHRVGFASLVENGNFLHNLFIDPAWQGKGIGSALLEHVQQQFTSTGALKCLAKNQRAIEFYQQHGWTIEATGASPEGEYLLMHYRLP</sequence>
<gene>
    <name evidence="4" type="ORF">KFZ77_12995</name>
</gene>
<evidence type="ECO:0000256" key="1">
    <source>
        <dbReference type="ARBA" id="ARBA00022679"/>
    </source>
</evidence>
<protein>
    <submittedName>
        <fullName evidence="4">GNAT family N-acetyltransferase</fullName>
    </submittedName>
</protein>
<keyword evidence="2" id="KW-0012">Acyltransferase</keyword>